<comment type="caution">
    <text evidence="1">The sequence shown here is derived from an EMBL/GenBank/DDBJ whole genome shotgun (WGS) entry which is preliminary data.</text>
</comment>
<keyword evidence="2" id="KW-1185">Reference proteome</keyword>
<dbReference type="RefSeq" id="WP_163162684.1">
    <property type="nucleotide sequence ID" value="NZ_VKHP01000366.1"/>
</dbReference>
<evidence type="ECO:0000313" key="1">
    <source>
        <dbReference type="EMBL" id="NEV02502.1"/>
    </source>
</evidence>
<gene>
    <name evidence="1" type="ORF">FNJ47_44110</name>
</gene>
<evidence type="ECO:0000313" key="2">
    <source>
        <dbReference type="Proteomes" id="UP000468531"/>
    </source>
</evidence>
<dbReference type="Proteomes" id="UP000468531">
    <property type="component" value="Unassembled WGS sequence"/>
</dbReference>
<proteinExistence type="predicted"/>
<dbReference type="AlphaFoldDB" id="A0A6P1BY92"/>
<name>A0A6P1BY92_9BRAD</name>
<accession>A0A6P1BY92</accession>
<reference evidence="1 2" key="1">
    <citation type="journal article" date="2020" name="Arch. Microbiol.">
        <title>Bradyrhizobium uaiense sp. nov., a new highly efficient cowpea symbiont.</title>
        <authorList>
            <person name="Cabral Michel D."/>
            <person name="Azarias Guimaraes A."/>
            <person name="Martins da Costa E."/>
            <person name="Soares de Carvalho T."/>
            <person name="Balsanelli E."/>
            <person name="Willems A."/>
            <person name="Maltempi de Souza E."/>
            <person name="de Souza Moreira F.M."/>
        </authorList>
    </citation>
    <scope>NUCLEOTIDE SEQUENCE [LARGE SCALE GENOMIC DNA]</scope>
    <source>
        <strain evidence="1 2">UFLA 03-164</strain>
    </source>
</reference>
<organism evidence="1 2">
    <name type="scientific">Bradyrhizobium uaiense</name>
    <dbReference type="NCBI Taxonomy" id="2594946"/>
    <lineage>
        <taxon>Bacteria</taxon>
        <taxon>Pseudomonadati</taxon>
        <taxon>Pseudomonadota</taxon>
        <taxon>Alphaproteobacteria</taxon>
        <taxon>Hyphomicrobiales</taxon>
        <taxon>Nitrobacteraceae</taxon>
        <taxon>Bradyrhizobium</taxon>
    </lineage>
</organism>
<protein>
    <submittedName>
        <fullName evidence="1">Uncharacterized protein</fullName>
    </submittedName>
</protein>
<sequence>MLYLGAPASAAQISCGPSPSVKCLAATVFSLGKQLPANDTFYRPHVAFAERELAPNDLKTALEYIISDNPDPSPWESIDWIAQAGRFGDALALARQRKSTVERLGGLLSVASHLLEAHDAAQAREIVAGVERELPSLAGDSDEYAGIIPVVAGELWAGLGRTDRTLRVIGGRGAGTVDQLLMIANKYPAAAGLREQAWREAERIGEPFPLRQLLQDAIDRGDPADIAHAAQRAGKVVDRMTDHDNASAVIALARALLTAGAPNPAARLIKPWRQWVDGKDAAAQFNAVNMLVPVLVRLGRDDEVRQATEAVNDIRERARVLTTASAEYFKIGRPEIGQKLDADALTLAEAVPGEQQKLRSSRDSALHNLALARADHGDIQGALAVVDQLSNGAKVRDLTHWLVQRAIGGHGAVMAPAIERLEQLAVAAHDPDLLREAAEAWYAVGNERKAREDLAQVVKMREGAQGQRSGGQSGRIAELVWHLDGMSKAETMVGIVDKLGVTDPGAIDRLVEVIRPLSSAVAVQLAARQTDVTRQIDELAKIAIAMAQKPK</sequence>
<dbReference type="EMBL" id="VKHP01000366">
    <property type="protein sequence ID" value="NEV02502.1"/>
    <property type="molecule type" value="Genomic_DNA"/>
</dbReference>